<dbReference type="InterPro" id="IPR036388">
    <property type="entry name" value="WH-like_DNA-bd_sf"/>
</dbReference>
<feature type="domain" description="HTH lysR-type" evidence="5">
    <location>
        <begin position="12"/>
        <end position="66"/>
    </location>
</feature>
<dbReference type="Pfam" id="PF00126">
    <property type="entry name" value="HTH_1"/>
    <property type="match status" value="1"/>
</dbReference>
<keyword evidence="4" id="KW-0804">Transcription</keyword>
<comment type="caution">
    <text evidence="6">The sequence shown here is derived from an EMBL/GenBank/DDBJ whole genome shotgun (WGS) entry which is preliminary data.</text>
</comment>
<comment type="similarity">
    <text evidence="1">Belongs to the LysR transcriptional regulatory family.</text>
</comment>
<name>A0A9X3CRY0_9VIBR</name>
<dbReference type="Pfam" id="PF03466">
    <property type="entry name" value="LysR_substrate"/>
    <property type="match status" value="1"/>
</dbReference>
<dbReference type="GO" id="GO:0043565">
    <property type="term" value="F:sequence-specific DNA binding"/>
    <property type="evidence" value="ECO:0007669"/>
    <property type="project" value="TreeGrafter"/>
</dbReference>
<reference evidence="6" key="1">
    <citation type="submission" date="2022-02" db="EMBL/GenBank/DDBJ databases">
        <title>Vibrio sp. nov, a new bacterium isolated from seawater.</title>
        <authorList>
            <person name="Yuan Y."/>
        </authorList>
    </citation>
    <scope>NUCLEOTIDE SEQUENCE</scope>
    <source>
        <strain evidence="6">ZSDZ65</strain>
    </source>
</reference>
<dbReference type="InterPro" id="IPR036390">
    <property type="entry name" value="WH_DNA-bd_sf"/>
</dbReference>
<dbReference type="EMBL" id="JAKRRY010000042">
    <property type="protein sequence ID" value="MCW8348617.1"/>
    <property type="molecule type" value="Genomic_DNA"/>
</dbReference>
<gene>
    <name evidence="6" type="ORF">MD535_21755</name>
</gene>
<evidence type="ECO:0000313" key="6">
    <source>
        <dbReference type="EMBL" id="MCW8348617.1"/>
    </source>
</evidence>
<keyword evidence="2" id="KW-0805">Transcription regulation</keyword>
<evidence type="ECO:0000256" key="3">
    <source>
        <dbReference type="ARBA" id="ARBA00023125"/>
    </source>
</evidence>
<dbReference type="RefSeq" id="WP_265677146.1">
    <property type="nucleotide sequence ID" value="NZ_JAKRRY010000042.1"/>
</dbReference>
<evidence type="ECO:0000256" key="1">
    <source>
        <dbReference type="ARBA" id="ARBA00009437"/>
    </source>
</evidence>
<evidence type="ECO:0000256" key="2">
    <source>
        <dbReference type="ARBA" id="ARBA00023015"/>
    </source>
</evidence>
<organism evidence="6 7">
    <name type="scientific">Vibrio qingdaonensis</name>
    <dbReference type="NCBI Taxonomy" id="2829491"/>
    <lineage>
        <taxon>Bacteria</taxon>
        <taxon>Pseudomonadati</taxon>
        <taxon>Pseudomonadota</taxon>
        <taxon>Gammaproteobacteria</taxon>
        <taxon>Vibrionales</taxon>
        <taxon>Vibrionaceae</taxon>
        <taxon>Vibrio</taxon>
    </lineage>
</organism>
<dbReference type="SUPFAM" id="SSF46785">
    <property type="entry name" value="Winged helix' DNA-binding domain"/>
    <property type="match status" value="1"/>
</dbReference>
<dbReference type="GO" id="GO:0006351">
    <property type="term" value="P:DNA-templated transcription"/>
    <property type="evidence" value="ECO:0007669"/>
    <property type="project" value="TreeGrafter"/>
</dbReference>
<keyword evidence="7" id="KW-1185">Reference proteome</keyword>
<evidence type="ECO:0000313" key="7">
    <source>
        <dbReference type="Proteomes" id="UP001155587"/>
    </source>
</evidence>
<accession>A0A9X3CRY0</accession>
<dbReference type="PANTHER" id="PTHR30537">
    <property type="entry name" value="HTH-TYPE TRANSCRIPTIONAL REGULATOR"/>
    <property type="match status" value="1"/>
</dbReference>
<keyword evidence="3" id="KW-0238">DNA-binding</keyword>
<dbReference type="InterPro" id="IPR058163">
    <property type="entry name" value="LysR-type_TF_proteobact-type"/>
</dbReference>
<sequence length="322" mass="37184">MNPYSSIPYSHNSLKVFEVVARHMSFTLAANELNVTQSAVSRQVKQLEDELNASLIVRGHRSIQLTLKGKELYEVLGRNYLALQSLLESWRMLPNQKIVIRAALSFATRALLPKIQQLSERYPNNEIVVIPVIDEEEGLRAGDYDLFVFTTRYGKQFEDDPEILFLREEYMAPVCTKPLMNNHGDMKTLLSLPRLHPTLDHHDWRVWLKKIGHTDEKPVRNSTFYTLDLTLSACLSGQGVAVTDLLLALPELEREYLFCPQEAPVHYSAWRYYCHKRTDSAIVDELVEWLKQETQHELDQLARLSQRHNWGLPTSLLPKTSD</sequence>
<dbReference type="Proteomes" id="UP001155587">
    <property type="component" value="Unassembled WGS sequence"/>
</dbReference>
<dbReference type="PANTHER" id="PTHR30537:SF26">
    <property type="entry name" value="GLYCINE CLEAVAGE SYSTEM TRANSCRIPTIONAL ACTIVATOR"/>
    <property type="match status" value="1"/>
</dbReference>
<dbReference type="PROSITE" id="PS50931">
    <property type="entry name" value="HTH_LYSR"/>
    <property type="match status" value="1"/>
</dbReference>
<proteinExistence type="inferred from homology"/>
<evidence type="ECO:0000256" key="4">
    <source>
        <dbReference type="ARBA" id="ARBA00023163"/>
    </source>
</evidence>
<dbReference type="InterPro" id="IPR005119">
    <property type="entry name" value="LysR_subst-bd"/>
</dbReference>
<dbReference type="GO" id="GO:0003700">
    <property type="term" value="F:DNA-binding transcription factor activity"/>
    <property type="evidence" value="ECO:0007669"/>
    <property type="project" value="InterPro"/>
</dbReference>
<dbReference type="InterPro" id="IPR000847">
    <property type="entry name" value="LysR_HTH_N"/>
</dbReference>
<dbReference type="PRINTS" id="PR00039">
    <property type="entry name" value="HTHLYSR"/>
</dbReference>
<dbReference type="Gene3D" id="1.10.10.10">
    <property type="entry name" value="Winged helix-like DNA-binding domain superfamily/Winged helix DNA-binding domain"/>
    <property type="match status" value="1"/>
</dbReference>
<protein>
    <submittedName>
        <fullName evidence="6">LysR family transcriptional regulator</fullName>
    </submittedName>
</protein>
<dbReference type="FunFam" id="1.10.10.10:FF:000001">
    <property type="entry name" value="LysR family transcriptional regulator"/>
    <property type="match status" value="1"/>
</dbReference>
<dbReference type="AlphaFoldDB" id="A0A9X3CRY0"/>
<dbReference type="SUPFAM" id="SSF53850">
    <property type="entry name" value="Periplasmic binding protein-like II"/>
    <property type="match status" value="1"/>
</dbReference>
<dbReference type="Gene3D" id="3.40.190.10">
    <property type="entry name" value="Periplasmic binding protein-like II"/>
    <property type="match status" value="2"/>
</dbReference>
<evidence type="ECO:0000259" key="5">
    <source>
        <dbReference type="PROSITE" id="PS50931"/>
    </source>
</evidence>